<organism evidence="2 3">
    <name type="scientific">Caminibacter pacificus</name>
    <dbReference type="NCBI Taxonomy" id="1424653"/>
    <lineage>
        <taxon>Bacteria</taxon>
        <taxon>Pseudomonadati</taxon>
        <taxon>Campylobacterota</taxon>
        <taxon>Epsilonproteobacteria</taxon>
        <taxon>Nautiliales</taxon>
        <taxon>Nautiliaceae</taxon>
        <taxon>Caminibacter</taxon>
    </lineage>
</organism>
<accession>A0AAJ4UY95</accession>
<name>A0AAJ4UY95_9BACT</name>
<dbReference type="Proteomes" id="UP000272781">
    <property type="component" value="Unassembled WGS sequence"/>
</dbReference>
<evidence type="ECO:0000313" key="3">
    <source>
        <dbReference type="Proteomes" id="UP000272781"/>
    </source>
</evidence>
<dbReference type="AlphaFoldDB" id="A0AAJ4UY95"/>
<dbReference type="RefSeq" id="WP_170151093.1">
    <property type="nucleotide sequence ID" value="NZ_CP027432.2"/>
</dbReference>
<feature type="transmembrane region" description="Helical" evidence="1">
    <location>
        <begin position="6"/>
        <end position="24"/>
    </location>
</feature>
<comment type="caution">
    <text evidence="2">The sequence shown here is derived from an EMBL/GenBank/DDBJ whole genome shotgun (WGS) entry which is preliminary data.</text>
</comment>
<keyword evidence="1" id="KW-0472">Membrane</keyword>
<gene>
    <name evidence="2" type="ORF">EDC58_0179</name>
</gene>
<protein>
    <submittedName>
        <fullName evidence="2">Uncharacterized protein</fullName>
    </submittedName>
</protein>
<evidence type="ECO:0000256" key="1">
    <source>
        <dbReference type="SAM" id="Phobius"/>
    </source>
</evidence>
<reference evidence="2 3" key="1">
    <citation type="submission" date="2018-11" db="EMBL/GenBank/DDBJ databases">
        <title>Genomic Encyclopedia of Type Strains, Phase IV (KMG-IV): sequencing the most valuable type-strain genomes for metagenomic binning, comparative biology and taxonomic classification.</title>
        <authorList>
            <person name="Goeker M."/>
        </authorList>
    </citation>
    <scope>NUCLEOTIDE SEQUENCE [LARGE SCALE GENOMIC DNA]</scope>
    <source>
        <strain evidence="2 3">DSM 27783</strain>
    </source>
</reference>
<sequence>MSAIAYIIGAYIIYAAIQIGFFKYKEAKFQKQRSTNNNYNNSHAL</sequence>
<keyword evidence="1" id="KW-1133">Transmembrane helix</keyword>
<evidence type="ECO:0000313" key="2">
    <source>
        <dbReference type="EMBL" id="ROR40700.1"/>
    </source>
</evidence>
<dbReference type="EMBL" id="RJVK01000001">
    <property type="protein sequence ID" value="ROR40700.1"/>
    <property type="molecule type" value="Genomic_DNA"/>
</dbReference>
<keyword evidence="1" id="KW-0812">Transmembrane</keyword>
<proteinExistence type="predicted"/>